<feature type="region of interest" description="Disordered" evidence="1">
    <location>
        <begin position="1"/>
        <end position="50"/>
    </location>
</feature>
<dbReference type="EMBL" id="LGLK01000005">
    <property type="protein sequence ID" value="KPC22742.1"/>
    <property type="molecule type" value="Genomic_DNA"/>
</dbReference>
<accession>A0ABR5L1K0</accession>
<dbReference type="Proteomes" id="UP000037943">
    <property type="component" value="Unassembled WGS sequence"/>
</dbReference>
<keyword evidence="3" id="KW-1185">Reference proteome</keyword>
<evidence type="ECO:0000256" key="1">
    <source>
        <dbReference type="SAM" id="MobiDB-lite"/>
    </source>
</evidence>
<proteinExistence type="predicted"/>
<gene>
    <name evidence="2" type="ORF">AC499_4250</name>
</gene>
<feature type="compositionally biased region" description="Basic and acidic residues" evidence="1">
    <location>
        <begin position="15"/>
        <end position="36"/>
    </location>
</feature>
<name>A0ABR5L1K0_PSEAV</name>
<evidence type="ECO:0000313" key="2">
    <source>
        <dbReference type="EMBL" id="KPC22742.1"/>
    </source>
</evidence>
<reference evidence="2 3" key="1">
    <citation type="submission" date="2015-07" db="EMBL/GenBank/DDBJ databases">
        <authorList>
            <person name="O'Brien H.E."/>
            <person name="Thakur S."/>
            <person name="Gong Y."/>
            <person name="Wang P.W."/>
            <person name="Guttman D.S."/>
        </authorList>
    </citation>
    <scope>NUCLEOTIDE SEQUENCE [LARGE SCALE GENOMIC DNA]</scope>
    <source>
        <strain evidence="2 3">107</strain>
    </source>
</reference>
<organism evidence="2 3">
    <name type="scientific">Pseudomonas amygdali pv. lachrymans</name>
    <name type="common">Pseudomonas syringae pv. lachrymans</name>
    <dbReference type="NCBI Taxonomy" id="53707"/>
    <lineage>
        <taxon>Bacteria</taxon>
        <taxon>Pseudomonadati</taxon>
        <taxon>Pseudomonadota</taxon>
        <taxon>Gammaproteobacteria</taxon>
        <taxon>Pseudomonadales</taxon>
        <taxon>Pseudomonadaceae</taxon>
        <taxon>Pseudomonas</taxon>
        <taxon>Pseudomonas amygdali</taxon>
    </lineage>
</organism>
<reference evidence="2 3" key="2">
    <citation type="submission" date="2015-10" db="EMBL/GenBank/DDBJ databases">
        <title>Comparative genomics and high-throughput reverse genetic screens identify a new phytobacterial MAMP and an Arabidopsis receptor required for immune elicitation.</title>
        <authorList>
            <person name="Mott G.A."/>
            <person name="Thakur S."/>
            <person name="Wang P.W."/>
            <person name="Desveaux D."/>
            <person name="Guttman D.S."/>
        </authorList>
    </citation>
    <scope>NUCLEOTIDE SEQUENCE [LARGE SCALE GENOMIC DNA]</scope>
    <source>
        <strain evidence="2 3">107</strain>
    </source>
</reference>
<sequence length="50" mass="5801">MSHEFVVLFKKRAERSKSNAERPERHAHAEHGHDSVLPDAYRSSRTSRSL</sequence>
<evidence type="ECO:0000313" key="3">
    <source>
        <dbReference type="Proteomes" id="UP000037943"/>
    </source>
</evidence>
<protein>
    <submittedName>
        <fullName evidence="2">Uncharacterized protein</fullName>
    </submittedName>
</protein>
<comment type="caution">
    <text evidence="2">The sequence shown here is derived from an EMBL/GenBank/DDBJ whole genome shotgun (WGS) entry which is preliminary data.</text>
</comment>